<dbReference type="InterPro" id="IPR043502">
    <property type="entry name" value="DNA/RNA_pol_sf"/>
</dbReference>
<dbReference type="SUPFAM" id="SSF56672">
    <property type="entry name" value="DNA/RNA polymerases"/>
    <property type="match status" value="1"/>
</dbReference>
<dbReference type="Pfam" id="PF00078">
    <property type="entry name" value="RVT_1"/>
    <property type="match status" value="1"/>
</dbReference>
<name>A0AAE0BJH5_9CHLO</name>
<dbReference type="CDD" id="cd09275">
    <property type="entry name" value="RNase_HI_RT_DIRS1"/>
    <property type="match status" value="1"/>
</dbReference>
<reference evidence="2 3" key="1">
    <citation type="journal article" date="2015" name="Genome Biol. Evol.">
        <title>Comparative Genomics of a Bacterivorous Green Alga Reveals Evolutionary Causalities and Consequences of Phago-Mixotrophic Mode of Nutrition.</title>
        <authorList>
            <person name="Burns J.A."/>
            <person name="Paasch A."/>
            <person name="Narechania A."/>
            <person name="Kim E."/>
        </authorList>
    </citation>
    <scope>NUCLEOTIDE SEQUENCE [LARGE SCALE GENOMIC DNA]</scope>
    <source>
        <strain evidence="2 3">PLY_AMNH</strain>
    </source>
</reference>
<sequence>MARGGRQFRSDAMDYSRGEVEVEARASASVRPRGVTEGCYAAAAGVAGRGEGKAATERCLDESDEKISCFSRFFSAETGYEQVETGGGLPMTEPVCVKNRVKMETLKKLRRLAKRGDWCFSFDLQDGFHALGIHPDFQRFMQFDLQGDLLQCSAVPFGWNDAPRVLCKFVRVMVEALRSPQAAEDRREIRRLRDGSALRQRWSVRRRAGGAGENANRHSGMRVLPYMDDFLVLIDSQREGFLRREKVQLVLHRLGLRRNEKKGQWEPAQVVEHLGLEVDLKLGQFRVTERRVHKIHTRAKEILCDATRNRRWIPARRLASFTGLCQSVYLAVPAARLYLRELYFVLAEKRSWEAKVKISRAARGDLEWWSRLPVMSRWNGRKIWRSPTRAKVHTHSSMTAWRGVLNLKFPARGFWSDEMRNWHITHLELEAVYKTVQAFLKELEGKVVRLYCDNQAVVAMLSHFTSRNPNLMRRMRRLWLLLDLHDIELQARYIRSEANVWPTTFLAARIWTTGDSIETDEVAHKLREEGAAATVVAPYWPGQSWFRELEALATEVVIMPRRRDLFTLSRLGGSELLGPSKWDVVMFFIEARP</sequence>
<organism evidence="2 3">
    <name type="scientific">Cymbomonas tetramitiformis</name>
    <dbReference type="NCBI Taxonomy" id="36881"/>
    <lineage>
        <taxon>Eukaryota</taxon>
        <taxon>Viridiplantae</taxon>
        <taxon>Chlorophyta</taxon>
        <taxon>Pyramimonadophyceae</taxon>
        <taxon>Pyramimonadales</taxon>
        <taxon>Pyramimonadaceae</taxon>
        <taxon>Cymbomonas</taxon>
    </lineage>
</organism>
<evidence type="ECO:0000313" key="3">
    <source>
        <dbReference type="Proteomes" id="UP001190700"/>
    </source>
</evidence>
<dbReference type="InterPro" id="IPR043128">
    <property type="entry name" value="Rev_trsase/Diguanyl_cyclase"/>
</dbReference>
<dbReference type="PANTHER" id="PTHR33050">
    <property type="entry name" value="REVERSE TRANSCRIPTASE DOMAIN-CONTAINING PROTEIN"/>
    <property type="match status" value="1"/>
</dbReference>
<dbReference type="InterPro" id="IPR000477">
    <property type="entry name" value="RT_dom"/>
</dbReference>
<comment type="caution">
    <text evidence="2">The sequence shown here is derived from an EMBL/GenBank/DDBJ whole genome shotgun (WGS) entry which is preliminary data.</text>
</comment>
<dbReference type="EMBL" id="LGRX02034701">
    <property type="protein sequence ID" value="KAK3237120.1"/>
    <property type="molecule type" value="Genomic_DNA"/>
</dbReference>
<evidence type="ECO:0000259" key="1">
    <source>
        <dbReference type="PROSITE" id="PS50878"/>
    </source>
</evidence>
<keyword evidence="3" id="KW-1185">Reference proteome</keyword>
<dbReference type="Gene3D" id="3.30.70.270">
    <property type="match status" value="1"/>
</dbReference>
<dbReference type="AlphaFoldDB" id="A0AAE0BJH5"/>
<dbReference type="PROSITE" id="PS50878">
    <property type="entry name" value="RT_POL"/>
    <property type="match status" value="1"/>
</dbReference>
<feature type="domain" description="Reverse transcriptase" evidence="1">
    <location>
        <begin position="1"/>
        <end position="278"/>
    </location>
</feature>
<dbReference type="PANTHER" id="PTHR33050:SF7">
    <property type="entry name" value="RIBONUCLEASE H"/>
    <property type="match status" value="1"/>
</dbReference>
<proteinExistence type="predicted"/>
<protein>
    <recommendedName>
        <fullName evidence="1">Reverse transcriptase domain-containing protein</fullName>
    </recommendedName>
</protein>
<accession>A0AAE0BJH5</accession>
<dbReference type="InterPro" id="IPR052055">
    <property type="entry name" value="Hepadnavirus_pol/RT"/>
</dbReference>
<gene>
    <name evidence="2" type="ORF">CYMTET_52786</name>
</gene>
<dbReference type="Proteomes" id="UP001190700">
    <property type="component" value="Unassembled WGS sequence"/>
</dbReference>
<evidence type="ECO:0000313" key="2">
    <source>
        <dbReference type="EMBL" id="KAK3237120.1"/>
    </source>
</evidence>